<organism evidence="1 2">
    <name type="scientific">Trichinella zimbabwensis</name>
    <dbReference type="NCBI Taxonomy" id="268475"/>
    <lineage>
        <taxon>Eukaryota</taxon>
        <taxon>Metazoa</taxon>
        <taxon>Ecdysozoa</taxon>
        <taxon>Nematoda</taxon>
        <taxon>Enoplea</taxon>
        <taxon>Dorylaimia</taxon>
        <taxon>Trichinellida</taxon>
        <taxon>Trichinellidae</taxon>
        <taxon>Trichinella</taxon>
    </lineage>
</organism>
<reference evidence="1 2" key="1">
    <citation type="submission" date="2015-01" db="EMBL/GenBank/DDBJ databases">
        <title>Evolution of Trichinella species and genotypes.</title>
        <authorList>
            <person name="Korhonen P.K."/>
            <person name="Edoardo P."/>
            <person name="Giuseppe L.R."/>
            <person name="Gasser R.B."/>
        </authorList>
    </citation>
    <scope>NUCLEOTIDE SEQUENCE [LARGE SCALE GENOMIC DNA]</scope>
    <source>
        <strain evidence="1">ISS1029</strain>
    </source>
</reference>
<protein>
    <submittedName>
        <fullName evidence="1">Uncharacterized protein</fullName>
    </submittedName>
</protein>
<evidence type="ECO:0000313" key="1">
    <source>
        <dbReference type="EMBL" id="KRY87966.1"/>
    </source>
</evidence>
<dbReference type="EMBL" id="JYDP01006141">
    <property type="protein sequence ID" value="KRY87966.1"/>
    <property type="molecule type" value="Genomic_DNA"/>
</dbReference>
<feature type="non-terminal residue" evidence="1">
    <location>
        <position position="1"/>
    </location>
</feature>
<name>A0A0V1FPP9_9BILA</name>
<comment type="caution">
    <text evidence="1">The sequence shown here is derived from an EMBL/GenBank/DDBJ whole genome shotgun (WGS) entry which is preliminary data.</text>
</comment>
<keyword evidence="2" id="KW-1185">Reference proteome</keyword>
<dbReference type="Proteomes" id="UP000055024">
    <property type="component" value="Unassembled WGS sequence"/>
</dbReference>
<feature type="non-terminal residue" evidence="1">
    <location>
        <position position="47"/>
    </location>
</feature>
<evidence type="ECO:0000313" key="2">
    <source>
        <dbReference type="Proteomes" id="UP000055024"/>
    </source>
</evidence>
<gene>
    <name evidence="1" type="ORF">T11_1661</name>
</gene>
<sequence length="47" mass="5404">LSKVAFSVEIKNPHWGTKELPIWLGRALQCSFDRSGHSELSKNKFFN</sequence>
<accession>A0A0V1FPP9</accession>
<proteinExistence type="predicted"/>
<dbReference type="AlphaFoldDB" id="A0A0V1FPP9"/>